<protein>
    <submittedName>
        <fullName evidence="2">Uncharacterized protein</fullName>
    </submittedName>
</protein>
<organism evidence="2 3">
    <name type="scientific">Alcaligenes faecalis</name>
    <dbReference type="NCBI Taxonomy" id="511"/>
    <lineage>
        <taxon>Bacteria</taxon>
        <taxon>Pseudomonadati</taxon>
        <taxon>Pseudomonadota</taxon>
        <taxon>Betaproteobacteria</taxon>
        <taxon>Burkholderiales</taxon>
        <taxon>Alcaligenaceae</taxon>
        <taxon>Alcaligenes</taxon>
    </lineage>
</organism>
<dbReference type="Proteomes" id="UP001211866">
    <property type="component" value="Chromosome"/>
</dbReference>
<accession>A0ABY7N7U4</accession>
<name>A0ABY7N7U4_ALCFA</name>
<keyword evidence="1" id="KW-0812">Transmembrane</keyword>
<reference evidence="2 3" key="1">
    <citation type="submission" date="2022-05" db="EMBL/GenBank/DDBJ databases">
        <title>Complete sequence of strain NY11312.</title>
        <authorList>
            <person name="Zhou D."/>
        </authorList>
    </citation>
    <scope>NUCLEOTIDE SEQUENCE [LARGE SCALE GENOMIC DNA]</scope>
    <source>
        <strain evidence="2 3">NY11312</strain>
    </source>
</reference>
<evidence type="ECO:0000313" key="3">
    <source>
        <dbReference type="Proteomes" id="UP001211866"/>
    </source>
</evidence>
<keyword evidence="1" id="KW-0472">Membrane</keyword>
<keyword evidence="1" id="KW-1133">Transmembrane helix</keyword>
<sequence>MRKFNRRKLLKPSWTDVTSLGLLLFFALVMANGWPSGDWAFGWSAIGAVATIITGGIAARIAYVQYQDSRLAKEERRKSIQESFARSVNELESRLSNFSAEILNVAEVMSSASPSWLQVLEQHIQQIPVDVSSWPNFELSEEDIAGLPVSVREKLSVLRDKLNDLFSARRDPMFMDFNGANPPQLFQAMKMVVVRIHEVLQVTSSLELDGRVGTNALEISGRALTSLNRFATANPAFASLQQ</sequence>
<dbReference type="EMBL" id="CP096916">
    <property type="protein sequence ID" value="WBM39668.1"/>
    <property type="molecule type" value="Genomic_DNA"/>
</dbReference>
<proteinExistence type="predicted"/>
<dbReference type="RefSeq" id="WP_270119431.1">
    <property type="nucleotide sequence ID" value="NZ_CP096916.1"/>
</dbReference>
<keyword evidence="3" id="KW-1185">Reference proteome</keyword>
<evidence type="ECO:0000313" key="2">
    <source>
        <dbReference type="EMBL" id="WBM39668.1"/>
    </source>
</evidence>
<gene>
    <name evidence="2" type="ORF">M2J83_07615</name>
</gene>
<feature type="transmembrane region" description="Helical" evidence="1">
    <location>
        <begin position="43"/>
        <end position="63"/>
    </location>
</feature>
<evidence type="ECO:0000256" key="1">
    <source>
        <dbReference type="SAM" id="Phobius"/>
    </source>
</evidence>